<name>A0ACC2X5P1_9TREE</name>
<protein>
    <submittedName>
        <fullName evidence="1">Uncharacterized protein</fullName>
    </submittedName>
</protein>
<reference evidence="1" key="1">
    <citation type="submission" date="2023-04" db="EMBL/GenBank/DDBJ databases">
        <title>Draft Genome sequencing of Naganishia species isolated from polar environments using Oxford Nanopore Technology.</title>
        <authorList>
            <person name="Leo P."/>
            <person name="Venkateswaran K."/>
        </authorList>
    </citation>
    <scope>NUCLEOTIDE SEQUENCE</scope>
    <source>
        <strain evidence="1">DBVPG 5303</strain>
    </source>
</reference>
<evidence type="ECO:0000313" key="1">
    <source>
        <dbReference type="EMBL" id="KAJ9119350.1"/>
    </source>
</evidence>
<sequence>MSMPRSLKDFISSPDMQKIGIMAPCKGVQSLAYELSWSIPLDGGNGTASALLSQPALLSPETGTIPDSSLRYHAQECLLRPPSPADVAECAIGQLEPSVAIQPHYFTSDQPNSNFPCQSSSSVSASTHTTDVSDPNIESGGVHKRQRIGIEVATRLAYPAKADESQKLARLDVPSSGTRATRYPLDHIEADLDDLICGRDHVADRDGTGTQLLKLPPSQVSRYMLAREPISGRAIPADPSWRNTTLQNSKEIGQRSKDTSCADEKGGNSKNTLRHDAPSAESPPTNPPGISLEIGNVLRSARSLPVLPIMVNTSIYNKRHLCSALNELQFQLYGHDHLEADFIINLKTACVLVPLAYIASSAEELVGKLVALAFSFETLIVIFELYPSRSNSTNQAALPDPWSPSTRVAFDQFEGRLKRQILWKVGKNTGFQHNTNVYLSDNASTLAALLRLHANLKSMPGGTSVYRQLDENDMEDTYAWLSMDMEAVRNPIPRHIVDQNAGSSYIPFYQEECQIRDGLQLNTAAALHIAHEYGAAAFLTACQSNEDDIELLDILGTWNMKTTGDIVRGRAAEAKRLEDKESVGNTESQGEDDYQSSPTGEHHDASLQHRSRQKYNSPIAFTSNDHSSYGTDFEDIAVDQDLQAGDYRVEQDPIYFQELGPAPTLAVAYGESPDELNLNYFEWN</sequence>
<accession>A0ACC2X5P1</accession>
<comment type="caution">
    <text evidence="1">The sequence shown here is derived from an EMBL/GenBank/DDBJ whole genome shotgun (WGS) entry which is preliminary data.</text>
</comment>
<evidence type="ECO:0000313" key="2">
    <source>
        <dbReference type="Proteomes" id="UP001234202"/>
    </source>
</evidence>
<dbReference type="EMBL" id="JASBWV010000025">
    <property type="protein sequence ID" value="KAJ9119350.1"/>
    <property type="molecule type" value="Genomic_DNA"/>
</dbReference>
<organism evidence="1 2">
    <name type="scientific">Naganishia onofrii</name>
    <dbReference type="NCBI Taxonomy" id="1851511"/>
    <lineage>
        <taxon>Eukaryota</taxon>
        <taxon>Fungi</taxon>
        <taxon>Dikarya</taxon>
        <taxon>Basidiomycota</taxon>
        <taxon>Agaricomycotina</taxon>
        <taxon>Tremellomycetes</taxon>
        <taxon>Filobasidiales</taxon>
        <taxon>Filobasidiaceae</taxon>
        <taxon>Naganishia</taxon>
    </lineage>
</organism>
<gene>
    <name evidence="1" type="ORF">QFC24_005821</name>
</gene>
<proteinExistence type="predicted"/>
<keyword evidence="2" id="KW-1185">Reference proteome</keyword>
<dbReference type="Proteomes" id="UP001234202">
    <property type="component" value="Unassembled WGS sequence"/>
</dbReference>